<sequence>MAKLISSSSVFTTEFWEVVEVTNSKVAACVKASKEAYCISSGAVMENYTVAEVSPSSDEESA</sequence>
<accession>A0AAD6QHC6</accession>
<keyword evidence="2" id="KW-1185">Reference proteome</keyword>
<protein>
    <submittedName>
        <fullName evidence="1">Uncharacterized protein</fullName>
    </submittedName>
</protein>
<evidence type="ECO:0000313" key="2">
    <source>
        <dbReference type="Proteomes" id="UP001164929"/>
    </source>
</evidence>
<proteinExistence type="predicted"/>
<organism evidence="1 2">
    <name type="scientific">Populus alba x Populus x berolinensis</name>
    <dbReference type="NCBI Taxonomy" id="444605"/>
    <lineage>
        <taxon>Eukaryota</taxon>
        <taxon>Viridiplantae</taxon>
        <taxon>Streptophyta</taxon>
        <taxon>Embryophyta</taxon>
        <taxon>Tracheophyta</taxon>
        <taxon>Spermatophyta</taxon>
        <taxon>Magnoliopsida</taxon>
        <taxon>eudicotyledons</taxon>
        <taxon>Gunneridae</taxon>
        <taxon>Pentapetalae</taxon>
        <taxon>rosids</taxon>
        <taxon>fabids</taxon>
        <taxon>Malpighiales</taxon>
        <taxon>Salicaceae</taxon>
        <taxon>Saliceae</taxon>
        <taxon>Populus</taxon>
    </lineage>
</organism>
<reference evidence="1" key="1">
    <citation type="journal article" date="2023" name="Mol. Ecol. Resour.">
        <title>Chromosome-level genome assembly of a triploid poplar Populus alba 'Berolinensis'.</title>
        <authorList>
            <person name="Chen S."/>
            <person name="Yu Y."/>
            <person name="Wang X."/>
            <person name="Wang S."/>
            <person name="Zhang T."/>
            <person name="Zhou Y."/>
            <person name="He R."/>
            <person name="Meng N."/>
            <person name="Wang Y."/>
            <person name="Liu W."/>
            <person name="Liu Z."/>
            <person name="Liu J."/>
            <person name="Guo Q."/>
            <person name="Huang H."/>
            <person name="Sederoff R.R."/>
            <person name="Wang G."/>
            <person name="Qu G."/>
            <person name="Chen S."/>
        </authorList>
    </citation>
    <scope>NUCLEOTIDE SEQUENCE</scope>
    <source>
        <strain evidence="1">SC-2020</strain>
    </source>
</reference>
<gene>
    <name evidence="1" type="ORF">NC653_018828</name>
</gene>
<dbReference type="EMBL" id="JAQIZT010000007">
    <property type="protein sequence ID" value="KAJ6990397.1"/>
    <property type="molecule type" value="Genomic_DNA"/>
</dbReference>
<evidence type="ECO:0000313" key="1">
    <source>
        <dbReference type="EMBL" id="KAJ6990397.1"/>
    </source>
</evidence>
<dbReference type="Proteomes" id="UP001164929">
    <property type="component" value="Chromosome 7"/>
</dbReference>
<name>A0AAD6QHC6_9ROSI</name>
<comment type="caution">
    <text evidence="1">The sequence shown here is derived from an EMBL/GenBank/DDBJ whole genome shotgun (WGS) entry which is preliminary data.</text>
</comment>
<dbReference type="AlphaFoldDB" id="A0AAD6QHC6"/>